<proteinExistence type="predicted"/>
<dbReference type="Proteomes" id="UP001062846">
    <property type="component" value="Chromosome 12"/>
</dbReference>
<evidence type="ECO:0000313" key="1">
    <source>
        <dbReference type="EMBL" id="KAI8527240.1"/>
    </source>
</evidence>
<name>A0ACC0LF41_RHOML</name>
<protein>
    <submittedName>
        <fullName evidence="1">Uncharacterized protein</fullName>
    </submittedName>
</protein>
<evidence type="ECO:0000313" key="2">
    <source>
        <dbReference type="Proteomes" id="UP001062846"/>
    </source>
</evidence>
<comment type="caution">
    <text evidence="1">The sequence shown here is derived from an EMBL/GenBank/DDBJ whole genome shotgun (WGS) entry which is preliminary data.</text>
</comment>
<accession>A0ACC0LF41</accession>
<organism evidence="1 2">
    <name type="scientific">Rhododendron molle</name>
    <name type="common">Chinese azalea</name>
    <name type="synonym">Azalea mollis</name>
    <dbReference type="NCBI Taxonomy" id="49168"/>
    <lineage>
        <taxon>Eukaryota</taxon>
        <taxon>Viridiplantae</taxon>
        <taxon>Streptophyta</taxon>
        <taxon>Embryophyta</taxon>
        <taxon>Tracheophyta</taxon>
        <taxon>Spermatophyta</taxon>
        <taxon>Magnoliopsida</taxon>
        <taxon>eudicotyledons</taxon>
        <taxon>Gunneridae</taxon>
        <taxon>Pentapetalae</taxon>
        <taxon>asterids</taxon>
        <taxon>Ericales</taxon>
        <taxon>Ericaceae</taxon>
        <taxon>Ericoideae</taxon>
        <taxon>Rhodoreae</taxon>
        <taxon>Rhododendron</taxon>
    </lineage>
</organism>
<dbReference type="EMBL" id="CM046399">
    <property type="protein sequence ID" value="KAI8527240.1"/>
    <property type="molecule type" value="Genomic_DNA"/>
</dbReference>
<gene>
    <name evidence="1" type="ORF">RHMOL_Rhmol12G0060200</name>
</gene>
<keyword evidence="2" id="KW-1185">Reference proteome</keyword>
<reference evidence="1" key="1">
    <citation type="submission" date="2022-02" db="EMBL/GenBank/DDBJ databases">
        <title>Plant Genome Project.</title>
        <authorList>
            <person name="Zhang R.-G."/>
        </authorList>
    </citation>
    <scope>NUCLEOTIDE SEQUENCE</scope>
    <source>
        <strain evidence="1">AT1</strain>
    </source>
</reference>
<sequence>MTSFKILIWNCRGAGNDKFRRNFSEIFRSHQPEIVGLVETKVKIDSMGLFFNNFGLTNSVFVDPNGRSGGIWILWDPSKVSVNTNYSNSQAVHVTIQMNGFASWFLSVVYASPNPRLREALWEDLKLFSANTNNSPWVAVGDFNELALADESRSSTSDSSASTRRKFADNINNCNLLDMGFSGPKLTWTNGRQGLACVQKRLDRGLCNEEWRTLFPEVRITDVFVIL</sequence>